<protein>
    <recommendedName>
        <fullName evidence="3">Reverse transcriptase domain-containing protein</fullName>
    </recommendedName>
</protein>
<dbReference type="EMBL" id="BQNB010018384">
    <property type="protein sequence ID" value="GJT73794.1"/>
    <property type="molecule type" value="Genomic_DNA"/>
</dbReference>
<accession>A0ABQ5GDW7</accession>
<organism evidence="1 2">
    <name type="scientific">Tanacetum coccineum</name>
    <dbReference type="NCBI Taxonomy" id="301880"/>
    <lineage>
        <taxon>Eukaryota</taxon>
        <taxon>Viridiplantae</taxon>
        <taxon>Streptophyta</taxon>
        <taxon>Embryophyta</taxon>
        <taxon>Tracheophyta</taxon>
        <taxon>Spermatophyta</taxon>
        <taxon>Magnoliopsida</taxon>
        <taxon>eudicotyledons</taxon>
        <taxon>Gunneridae</taxon>
        <taxon>Pentapetalae</taxon>
        <taxon>asterids</taxon>
        <taxon>campanulids</taxon>
        <taxon>Asterales</taxon>
        <taxon>Asteraceae</taxon>
        <taxon>Asteroideae</taxon>
        <taxon>Anthemideae</taxon>
        <taxon>Anthemidinae</taxon>
        <taxon>Tanacetum</taxon>
    </lineage>
</organism>
<dbReference type="Gene3D" id="3.30.70.270">
    <property type="match status" value="1"/>
</dbReference>
<sequence>MLKGCQAFLAHVTTKETEDKLKKNNLRMSSPASSTGRRYSKNGIQNSVWPVLTNAPVIFMDLINQNKKEHEEHLKAILEFLKKDELYAKFSKCESWISKVQFLGHMICSQGIHVDPAKIESIKD</sequence>
<evidence type="ECO:0000313" key="2">
    <source>
        <dbReference type="Proteomes" id="UP001151760"/>
    </source>
</evidence>
<evidence type="ECO:0008006" key="3">
    <source>
        <dbReference type="Google" id="ProtNLM"/>
    </source>
</evidence>
<dbReference type="InterPro" id="IPR043128">
    <property type="entry name" value="Rev_trsase/Diguanyl_cyclase"/>
</dbReference>
<gene>
    <name evidence="1" type="ORF">Tco_1033080</name>
</gene>
<reference evidence="1" key="1">
    <citation type="journal article" date="2022" name="Int. J. Mol. Sci.">
        <title>Draft Genome of Tanacetum Coccineum: Genomic Comparison of Closely Related Tanacetum-Family Plants.</title>
        <authorList>
            <person name="Yamashiro T."/>
            <person name="Shiraishi A."/>
            <person name="Nakayama K."/>
            <person name="Satake H."/>
        </authorList>
    </citation>
    <scope>NUCLEOTIDE SEQUENCE</scope>
</reference>
<reference evidence="1" key="2">
    <citation type="submission" date="2022-01" db="EMBL/GenBank/DDBJ databases">
        <authorList>
            <person name="Yamashiro T."/>
            <person name="Shiraishi A."/>
            <person name="Satake H."/>
            <person name="Nakayama K."/>
        </authorList>
    </citation>
    <scope>NUCLEOTIDE SEQUENCE</scope>
</reference>
<comment type="caution">
    <text evidence="1">The sequence shown here is derived from an EMBL/GenBank/DDBJ whole genome shotgun (WGS) entry which is preliminary data.</text>
</comment>
<keyword evidence="2" id="KW-1185">Reference proteome</keyword>
<dbReference type="Proteomes" id="UP001151760">
    <property type="component" value="Unassembled WGS sequence"/>
</dbReference>
<proteinExistence type="predicted"/>
<dbReference type="InterPro" id="IPR043502">
    <property type="entry name" value="DNA/RNA_pol_sf"/>
</dbReference>
<dbReference type="SUPFAM" id="SSF56672">
    <property type="entry name" value="DNA/RNA polymerases"/>
    <property type="match status" value="1"/>
</dbReference>
<name>A0ABQ5GDW7_9ASTR</name>
<evidence type="ECO:0000313" key="1">
    <source>
        <dbReference type="EMBL" id="GJT73794.1"/>
    </source>
</evidence>